<keyword evidence="6" id="KW-1185">Reference proteome</keyword>
<protein>
    <recommendedName>
        <fullName evidence="7">Pentatricopeptide repeat-containing protein</fullName>
    </recommendedName>
</protein>
<dbReference type="EMBL" id="JAINDJ010000002">
    <property type="protein sequence ID" value="KAG9457663.1"/>
    <property type="molecule type" value="Genomic_DNA"/>
</dbReference>
<organism evidence="5 6">
    <name type="scientific">Aristolochia fimbriata</name>
    <name type="common">White veined hardy Dutchman's pipe vine</name>
    <dbReference type="NCBI Taxonomy" id="158543"/>
    <lineage>
        <taxon>Eukaryota</taxon>
        <taxon>Viridiplantae</taxon>
        <taxon>Streptophyta</taxon>
        <taxon>Embryophyta</taxon>
        <taxon>Tracheophyta</taxon>
        <taxon>Spermatophyta</taxon>
        <taxon>Magnoliopsida</taxon>
        <taxon>Magnoliidae</taxon>
        <taxon>Piperales</taxon>
        <taxon>Aristolochiaceae</taxon>
        <taxon>Aristolochia</taxon>
    </lineage>
</organism>
<feature type="repeat" description="PPR" evidence="3">
    <location>
        <begin position="725"/>
        <end position="759"/>
    </location>
</feature>
<evidence type="ECO:0000256" key="2">
    <source>
        <dbReference type="ARBA" id="ARBA00022737"/>
    </source>
</evidence>
<keyword evidence="2" id="KW-0677">Repeat</keyword>
<feature type="repeat" description="PPR" evidence="3">
    <location>
        <begin position="795"/>
        <end position="829"/>
    </location>
</feature>
<feature type="repeat" description="PPR" evidence="3">
    <location>
        <begin position="830"/>
        <end position="864"/>
    </location>
</feature>
<dbReference type="PROSITE" id="PS51375">
    <property type="entry name" value="PPR"/>
    <property type="match status" value="5"/>
</dbReference>
<dbReference type="Gene3D" id="1.25.40.10">
    <property type="entry name" value="Tetratricopeptide repeat domain"/>
    <property type="match status" value="5"/>
</dbReference>
<evidence type="ECO:0000256" key="4">
    <source>
        <dbReference type="SAM" id="MobiDB-lite"/>
    </source>
</evidence>
<evidence type="ECO:0000313" key="6">
    <source>
        <dbReference type="Proteomes" id="UP000825729"/>
    </source>
</evidence>
<feature type="repeat" description="PPR" evidence="3">
    <location>
        <begin position="523"/>
        <end position="557"/>
    </location>
</feature>
<proteinExistence type="inferred from homology"/>
<dbReference type="AlphaFoldDB" id="A0AAV7F9Q9"/>
<feature type="repeat" description="PPR" evidence="3">
    <location>
        <begin position="760"/>
        <end position="794"/>
    </location>
</feature>
<comment type="similarity">
    <text evidence="1">Belongs to the PPR family. P subfamily.</text>
</comment>
<dbReference type="Pfam" id="PF13041">
    <property type="entry name" value="PPR_2"/>
    <property type="match status" value="1"/>
</dbReference>
<dbReference type="InterPro" id="IPR050667">
    <property type="entry name" value="PPR-containing_protein"/>
</dbReference>
<gene>
    <name evidence="5" type="ORF">H6P81_002171</name>
</gene>
<dbReference type="NCBIfam" id="TIGR00756">
    <property type="entry name" value="PPR"/>
    <property type="match status" value="2"/>
</dbReference>
<dbReference type="InterPro" id="IPR002885">
    <property type="entry name" value="PPR_rpt"/>
</dbReference>
<feature type="region of interest" description="Disordered" evidence="4">
    <location>
        <begin position="877"/>
        <end position="906"/>
    </location>
</feature>
<accession>A0AAV7F9Q9</accession>
<dbReference type="Proteomes" id="UP000825729">
    <property type="component" value="Unassembled WGS sequence"/>
</dbReference>
<dbReference type="PANTHER" id="PTHR47939:SF6">
    <property type="entry name" value="OS03G0168400 PROTEIN"/>
    <property type="match status" value="1"/>
</dbReference>
<name>A0AAV7F9Q9_ARIFI</name>
<comment type="caution">
    <text evidence="5">The sequence shown here is derived from an EMBL/GenBank/DDBJ whole genome shotgun (WGS) entry which is preliminary data.</text>
</comment>
<dbReference type="PANTHER" id="PTHR47939">
    <property type="entry name" value="MEMBRANE-ASSOCIATED SALT-INDUCIBLE PROTEIN-LIKE"/>
    <property type="match status" value="1"/>
</dbReference>
<dbReference type="InterPro" id="IPR011990">
    <property type="entry name" value="TPR-like_helical_dom_sf"/>
</dbReference>
<evidence type="ECO:0000256" key="3">
    <source>
        <dbReference type="PROSITE-ProRule" id="PRU00708"/>
    </source>
</evidence>
<feature type="compositionally biased region" description="Polar residues" evidence="4">
    <location>
        <begin position="893"/>
        <end position="906"/>
    </location>
</feature>
<sequence length="906" mass="102692">MADDKSANFLLPQFGRSRCSSTVYSAEEVVFRARISHSGRITSVSQFSVRKSQPVLSSGEETDGRLVGFDSPRCRSIGQWVISKFSCIWEEKVENFANTSLQDLLLVSHSLPGVTRRFWRVSALRPEDVLEICLAFERRFAGLDVESRDVGFLWRLFNWAENQGRDFCHLPRSYEIILSLLVRAGMFRKAGALLQRKETSGIRFCRAEMFDRIIEEYVKAREIETAIALYDVARARGIVLSKPCHNLLLDFLVETNEDQLALKVLMDMIDSRLMFDVKNHFEYEQKHVPDSHICNKILSSQCKHFGVEEGWSYLLQLEALGFQSDEMTFEILVNWSCKEGKLKDGFIYLSESISRNLKPNVRAYNALIAGVFVAGLGTYAKDIFYDMIENESECVKGNIEDALRVKSETSHWAQALSSSSYLVLLKSLCRTKFYSDSALNILDEMVEVREQLDAETLNLLIQSTSERKMIYKSRLTLDWMLKKGVPIDSETFSALILGICQEGDRVLLQKSLQVARDHNWLPGPRDCNALVHYLCKLGMLKEALQLLAVLLEKNFHIYVDICGVFLKEICIKGFSGVGYELEMIANGETADEESVHELLREFCRGSNLIHALQLLGLMFRKNVGFSITTFRCLVNDVPKSLEVLHSMMAKNLKPSDRSLRLTLLYLSCRGWVDKALELSRTMEIKGWLHSSVVQRTLVEALVSHGRVQEAELFLGRVEAKGLMPKNVDYDVLIKRFCQLGRLKKAVELLNLMLGKGGTPSDVSYNSVICGLCAHGAVDEALDFHEEILHRNTIPSIKSCEMLVHSLCACRRSSEAENFLVVMLKSGLTPSPGMYQRVIDQCCSDNNLPKASKLLHEMHRMGYEANFKTQWSIITSLSKGDEKNSQKKKGFLSQLLSHSSSPVQKRA</sequence>
<dbReference type="Pfam" id="PF01535">
    <property type="entry name" value="PPR"/>
    <property type="match status" value="3"/>
</dbReference>
<evidence type="ECO:0000313" key="5">
    <source>
        <dbReference type="EMBL" id="KAG9457663.1"/>
    </source>
</evidence>
<evidence type="ECO:0000256" key="1">
    <source>
        <dbReference type="ARBA" id="ARBA00007626"/>
    </source>
</evidence>
<reference evidence="5 6" key="1">
    <citation type="submission" date="2021-07" db="EMBL/GenBank/DDBJ databases">
        <title>The Aristolochia fimbriata genome: insights into angiosperm evolution, floral development and chemical biosynthesis.</title>
        <authorList>
            <person name="Jiao Y."/>
        </authorList>
    </citation>
    <scope>NUCLEOTIDE SEQUENCE [LARGE SCALE GENOMIC DNA]</scope>
    <source>
        <strain evidence="5">IBCAS-2021</strain>
        <tissue evidence="5">Leaf</tissue>
    </source>
</reference>
<evidence type="ECO:0008006" key="7">
    <source>
        <dbReference type="Google" id="ProtNLM"/>
    </source>
</evidence>